<keyword evidence="5" id="KW-0067">ATP-binding</keyword>
<evidence type="ECO:0000259" key="6">
    <source>
        <dbReference type="Pfam" id="PF07714"/>
    </source>
</evidence>
<sequence>MPPEYARNDVVSMKTDVFSYGVLLLEIAWQLWNEGKGLELIDPTILDGSCLPSDVLRCIHVGLLCVQDQATDRPTMVDVISMLSKETLQLFPPKQPAFFVNTNQDGSLGSSEIKLEKCSINNVTQSQMEAR</sequence>
<keyword evidence="1" id="KW-0723">Serine/threonine-protein kinase</keyword>
<dbReference type="Proteomes" id="UP000594261">
    <property type="component" value="Chromosome 5"/>
</dbReference>
<dbReference type="SUPFAM" id="SSF56112">
    <property type="entry name" value="Protein kinase-like (PK-like)"/>
    <property type="match status" value="1"/>
</dbReference>
<feature type="domain" description="Serine-threonine/tyrosine-protein kinase catalytic" evidence="6">
    <location>
        <begin position="1"/>
        <end position="81"/>
    </location>
</feature>
<dbReference type="Pfam" id="PF07714">
    <property type="entry name" value="PK_Tyr_Ser-Thr"/>
    <property type="match status" value="1"/>
</dbReference>
<dbReference type="GO" id="GO:0004674">
    <property type="term" value="F:protein serine/threonine kinase activity"/>
    <property type="evidence" value="ECO:0007669"/>
    <property type="project" value="UniProtKB-KW"/>
</dbReference>
<dbReference type="PANTHER" id="PTHR27002:SF926">
    <property type="entry name" value="OS07G0535800 PROTEIN"/>
    <property type="match status" value="1"/>
</dbReference>
<dbReference type="InterPro" id="IPR021820">
    <property type="entry name" value="S-locus_recpt_kinase_C"/>
</dbReference>
<dbReference type="OMA" id="NEANDHS"/>
<keyword evidence="2" id="KW-0808">Transferase</keyword>
<dbReference type="InterPro" id="IPR011009">
    <property type="entry name" value="Kinase-like_dom_sf"/>
</dbReference>
<dbReference type="EMBL" id="LRBV02000005">
    <property type="status" value="NOT_ANNOTATED_CDS"/>
    <property type="molecule type" value="Genomic_DNA"/>
</dbReference>
<evidence type="ECO:0000256" key="5">
    <source>
        <dbReference type="ARBA" id="ARBA00022840"/>
    </source>
</evidence>
<dbReference type="GO" id="GO:0005524">
    <property type="term" value="F:ATP binding"/>
    <property type="evidence" value="ECO:0007669"/>
    <property type="project" value="UniProtKB-KW"/>
</dbReference>
<accession>A0A7N2LLN6</accession>
<dbReference type="Gene3D" id="1.10.510.10">
    <property type="entry name" value="Transferase(Phosphotransferase) domain 1"/>
    <property type="match status" value="1"/>
</dbReference>
<evidence type="ECO:0000256" key="4">
    <source>
        <dbReference type="ARBA" id="ARBA00022777"/>
    </source>
</evidence>
<evidence type="ECO:0000313" key="9">
    <source>
        <dbReference type="Proteomes" id="UP000594261"/>
    </source>
</evidence>
<dbReference type="InParanoid" id="A0A7N2LLN6"/>
<dbReference type="Gramene" id="QL05p023235:mrna">
    <property type="protein sequence ID" value="QL05p023235:mrna"/>
    <property type="gene ID" value="QL05p023235"/>
</dbReference>
<evidence type="ECO:0000256" key="2">
    <source>
        <dbReference type="ARBA" id="ARBA00022679"/>
    </source>
</evidence>
<name>A0A7N2LLN6_QUELO</name>
<evidence type="ECO:0000256" key="1">
    <source>
        <dbReference type="ARBA" id="ARBA00022527"/>
    </source>
</evidence>
<dbReference type="PANTHER" id="PTHR27002">
    <property type="entry name" value="RECEPTOR-LIKE SERINE/THREONINE-PROTEIN KINASE SD1-8"/>
    <property type="match status" value="1"/>
</dbReference>
<protein>
    <submittedName>
        <fullName evidence="8">Uncharacterized protein</fullName>
    </submittedName>
</protein>
<evidence type="ECO:0000259" key="7">
    <source>
        <dbReference type="Pfam" id="PF11883"/>
    </source>
</evidence>
<dbReference type="InterPro" id="IPR001245">
    <property type="entry name" value="Ser-Thr/Tyr_kinase_cat_dom"/>
</dbReference>
<dbReference type="GO" id="GO:0005886">
    <property type="term" value="C:plasma membrane"/>
    <property type="evidence" value="ECO:0007669"/>
    <property type="project" value="TreeGrafter"/>
</dbReference>
<keyword evidence="9" id="KW-1185">Reference proteome</keyword>
<reference evidence="8" key="2">
    <citation type="submission" date="2021-01" db="UniProtKB">
        <authorList>
            <consortium name="EnsemblPlants"/>
        </authorList>
    </citation>
    <scope>IDENTIFICATION</scope>
</reference>
<keyword evidence="3" id="KW-0547">Nucleotide-binding</keyword>
<reference evidence="8 9" key="1">
    <citation type="journal article" date="2016" name="G3 (Bethesda)">
        <title>First Draft Assembly and Annotation of the Genome of a California Endemic Oak Quercus lobata Nee (Fagaceae).</title>
        <authorList>
            <person name="Sork V.L."/>
            <person name="Fitz-Gibbon S.T."/>
            <person name="Puiu D."/>
            <person name="Crepeau M."/>
            <person name="Gugger P.F."/>
            <person name="Sherman R."/>
            <person name="Stevens K."/>
            <person name="Langley C.H."/>
            <person name="Pellegrini M."/>
            <person name="Salzberg S.L."/>
        </authorList>
    </citation>
    <scope>NUCLEOTIDE SEQUENCE [LARGE SCALE GENOMIC DNA]</scope>
    <source>
        <strain evidence="8 9">cv. SW786</strain>
    </source>
</reference>
<dbReference type="EnsemblPlants" id="QL05p023235:mrna">
    <property type="protein sequence ID" value="QL05p023235:mrna"/>
    <property type="gene ID" value="QL05p023235"/>
</dbReference>
<keyword evidence="4" id="KW-0418">Kinase</keyword>
<feature type="domain" description="S-locus receptor kinase C-terminal" evidence="7">
    <location>
        <begin position="86"/>
        <end position="131"/>
    </location>
</feature>
<proteinExistence type="predicted"/>
<evidence type="ECO:0000256" key="3">
    <source>
        <dbReference type="ARBA" id="ARBA00022741"/>
    </source>
</evidence>
<organism evidence="8 9">
    <name type="scientific">Quercus lobata</name>
    <name type="common">Valley oak</name>
    <dbReference type="NCBI Taxonomy" id="97700"/>
    <lineage>
        <taxon>Eukaryota</taxon>
        <taxon>Viridiplantae</taxon>
        <taxon>Streptophyta</taxon>
        <taxon>Embryophyta</taxon>
        <taxon>Tracheophyta</taxon>
        <taxon>Spermatophyta</taxon>
        <taxon>Magnoliopsida</taxon>
        <taxon>eudicotyledons</taxon>
        <taxon>Gunneridae</taxon>
        <taxon>Pentapetalae</taxon>
        <taxon>rosids</taxon>
        <taxon>fabids</taxon>
        <taxon>Fagales</taxon>
        <taxon>Fagaceae</taxon>
        <taxon>Quercus</taxon>
    </lineage>
</organism>
<dbReference type="Pfam" id="PF11883">
    <property type="entry name" value="DUF3403"/>
    <property type="match status" value="1"/>
</dbReference>
<evidence type="ECO:0000313" key="8">
    <source>
        <dbReference type="EnsemblPlants" id="QL05p023235:mrna"/>
    </source>
</evidence>
<dbReference type="AlphaFoldDB" id="A0A7N2LLN6"/>